<name>A0A4C1V7P9_EUMVA</name>
<evidence type="ECO:0000259" key="1">
    <source>
        <dbReference type="Pfam" id="PF16087"/>
    </source>
</evidence>
<feature type="domain" description="DUF4817" evidence="1">
    <location>
        <begin position="1"/>
        <end position="34"/>
    </location>
</feature>
<evidence type="ECO:0000313" key="2">
    <source>
        <dbReference type="EMBL" id="GBP34898.1"/>
    </source>
</evidence>
<dbReference type="Proteomes" id="UP000299102">
    <property type="component" value="Unassembled WGS sequence"/>
</dbReference>
<accession>A0A4C1V7P9</accession>
<sequence length="201" mass="22573">MIICYGEARGNARKALRIYVERYPDRRHPSDSRIITSAYQRVLENRPIVPNQEGAGRPVRSEIQERVLDLVRQNPCLGTRTVARLLRRNHGARVSHWSVHKTLRMDRQRRYVIHTQSAVPMCVNASVEATSSRISSDQSDFKPGRRLAVLGLRGNSRPAPRACVSICRDALLCAVRRSGKIVLKSTATGGRQLAVLRACVI</sequence>
<dbReference type="Pfam" id="PF16087">
    <property type="entry name" value="DUF4817"/>
    <property type="match status" value="1"/>
</dbReference>
<proteinExistence type="predicted"/>
<dbReference type="InterPro" id="IPR032135">
    <property type="entry name" value="DUF4817"/>
</dbReference>
<dbReference type="EMBL" id="BGZK01000296">
    <property type="protein sequence ID" value="GBP34898.1"/>
    <property type="molecule type" value="Genomic_DNA"/>
</dbReference>
<evidence type="ECO:0000313" key="3">
    <source>
        <dbReference type="Proteomes" id="UP000299102"/>
    </source>
</evidence>
<comment type="caution">
    <text evidence="2">The sequence shown here is derived from an EMBL/GenBank/DDBJ whole genome shotgun (WGS) entry which is preliminary data.</text>
</comment>
<keyword evidence="3" id="KW-1185">Reference proteome</keyword>
<reference evidence="2 3" key="1">
    <citation type="journal article" date="2019" name="Commun. Biol.">
        <title>The bagworm genome reveals a unique fibroin gene that provides high tensile strength.</title>
        <authorList>
            <person name="Kono N."/>
            <person name="Nakamura H."/>
            <person name="Ohtoshi R."/>
            <person name="Tomita M."/>
            <person name="Numata K."/>
            <person name="Arakawa K."/>
        </authorList>
    </citation>
    <scope>NUCLEOTIDE SEQUENCE [LARGE SCALE GENOMIC DNA]</scope>
</reference>
<gene>
    <name evidence="2" type="ORF">EVAR_26487_1</name>
</gene>
<dbReference type="AlphaFoldDB" id="A0A4C1V7P9"/>
<protein>
    <recommendedName>
        <fullName evidence="1">DUF4817 domain-containing protein</fullName>
    </recommendedName>
</protein>
<dbReference type="OrthoDB" id="9971063at2759"/>
<organism evidence="2 3">
    <name type="scientific">Eumeta variegata</name>
    <name type="common">Bagworm moth</name>
    <name type="synonym">Eumeta japonica</name>
    <dbReference type="NCBI Taxonomy" id="151549"/>
    <lineage>
        <taxon>Eukaryota</taxon>
        <taxon>Metazoa</taxon>
        <taxon>Ecdysozoa</taxon>
        <taxon>Arthropoda</taxon>
        <taxon>Hexapoda</taxon>
        <taxon>Insecta</taxon>
        <taxon>Pterygota</taxon>
        <taxon>Neoptera</taxon>
        <taxon>Endopterygota</taxon>
        <taxon>Lepidoptera</taxon>
        <taxon>Glossata</taxon>
        <taxon>Ditrysia</taxon>
        <taxon>Tineoidea</taxon>
        <taxon>Psychidae</taxon>
        <taxon>Oiketicinae</taxon>
        <taxon>Eumeta</taxon>
    </lineage>
</organism>